<name>A0A392V536_9FABA</name>
<feature type="non-terminal residue" evidence="1">
    <location>
        <position position="1"/>
    </location>
</feature>
<comment type="caution">
    <text evidence="1">The sequence shown here is derived from an EMBL/GenBank/DDBJ whole genome shotgun (WGS) entry which is preliminary data.</text>
</comment>
<sequence length="17" mass="2129">ILPGWRETMEKYHREAL</sequence>
<proteinExistence type="predicted"/>
<organism evidence="1 2">
    <name type="scientific">Trifolium medium</name>
    <dbReference type="NCBI Taxonomy" id="97028"/>
    <lineage>
        <taxon>Eukaryota</taxon>
        <taxon>Viridiplantae</taxon>
        <taxon>Streptophyta</taxon>
        <taxon>Embryophyta</taxon>
        <taxon>Tracheophyta</taxon>
        <taxon>Spermatophyta</taxon>
        <taxon>Magnoliopsida</taxon>
        <taxon>eudicotyledons</taxon>
        <taxon>Gunneridae</taxon>
        <taxon>Pentapetalae</taxon>
        <taxon>rosids</taxon>
        <taxon>fabids</taxon>
        <taxon>Fabales</taxon>
        <taxon>Fabaceae</taxon>
        <taxon>Papilionoideae</taxon>
        <taxon>50 kb inversion clade</taxon>
        <taxon>NPAAA clade</taxon>
        <taxon>Hologalegina</taxon>
        <taxon>IRL clade</taxon>
        <taxon>Trifolieae</taxon>
        <taxon>Trifolium</taxon>
    </lineage>
</organism>
<dbReference type="AlphaFoldDB" id="A0A392V536"/>
<protein>
    <submittedName>
        <fullName evidence="1">Uncharacterized protein</fullName>
    </submittedName>
</protein>
<evidence type="ECO:0000313" key="2">
    <source>
        <dbReference type="Proteomes" id="UP000265520"/>
    </source>
</evidence>
<dbReference type="Proteomes" id="UP000265520">
    <property type="component" value="Unassembled WGS sequence"/>
</dbReference>
<reference evidence="1 2" key="1">
    <citation type="journal article" date="2018" name="Front. Plant Sci.">
        <title>Red Clover (Trifolium pratense) and Zigzag Clover (T. medium) - A Picture of Genomic Similarities and Differences.</title>
        <authorList>
            <person name="Dluhosova J."/>
            <person name="Istvanek J."/>
            <person name="Nedelnik J."/>
            <person name="Repkova J."/>
        </authorList>
    </citation>
    <scope>NUCLEOTIDE SEQUENCE [LARGE SCALE GENOMIC DNA]</scope>
    <source>
        <strain evidence="2">cv. 10/8</strain>
        <tissue evidence="1">Leaf</tissue>
    </source>
</reference>
<keyword evidence="2" id="KW-1185">Reference proteome</keyword>
<dbReference type="EMBL" id="LXQA011065818">
    <property type="protein sequence ID" value="MCI83386.1"/>
    <property type="molecule type" value="Genomic_DNA"/>
</dbReference>
<evidence type="ECO:0000313" key="1">
    <source>
        <dbReference type="EMBL" id="MCI83386.1"/>
    </source>
</evidence>
<accession>A0A392V536</accession>